<sequence>MNFDFFFDFQQFPSLDQLEAHLAADHFGVLPYECEQCQFAKFPTEFAVIKHNEMDHGNRSYSFRCRITPEVKAKRRKVREFLMTLTVDDEISLTPIGAPPHLTRSQQQGVALLGREGKCHQQANLPTTAAAGRPTNSPNLSAKTMLLRRLSQISPILFRP</sequence>
<reference evidence="1" key="1">
    <citation type="submission" date="2014-05" db="EMBL/GenBank/DDBJ databases">
        <title>The genome and life-stage specific transcriptomes of Globodera pallida elucidate key aspects of plant parasitism by a cyst nematode.</title>
        <authorList>
            <person name="Cotton J.A."/>
            <person name="Lilley C.J."/>
            <person name="Jones L.M."/>
            <person name="Kikuchi T."/>
            <person name="Reid A.J."/>
            <person name="Thorpe P."/>
            <person name="Tsai I.J."/>
            <person name="Beasley H."/>
            <person name="Blok V."/>
            <person name="Cock P.J.A."/>
            <person name="Van den Akker S.E."/>
            <person name="Holroyd N."/>
            <person name="Hunt M."/>
            <person name="Mantelin S."/>
            <person name="Naghra H."/>
            <person name="Pain A."/>
            <person name="Palomares-Rius J.E."/>
            <person name="Zarowiecki M."/>
            <person name="Berriman M."/>
            <person name="Jones J.T."/>
            <person name="Urwin P.E."/>
        </authorList>
    </citation>
    <scope>NUCLEOTIDE SEQUENCE [LARGE SCALE GENOMIC DNA]</scope>
    <source>
        <strain evidence="1">Lindley</strain>
    </source>
</reference>
<evidence type="ECO:0000313" key="1">
    <source>
        <dbReference type="Proteomes" id="UP000050741"/>
    </source>
</evidence>
<dbReference type="Proteomes" id="UP000050741">
    <property type="component" value="Unassembled WGS sequence"/>
</dbReference>
<keyword evidence="1" id="KW-1185">Reference proteome</keyword>
<dbReference type="WBParaSite" id="GPLIN_000678800">
    <property type="protein sequence ID" value="GPLIN_000678800"/>
    <property type="gene ID" value="GPLIN_000678800"/>
</dbReference>
<evidence type="ECO:0000313" key="2">
    <source>
        <dbReference type="WBParaSite" id="GPLIN_000678800"/>
    </source>
</evidence>
<accession>A0A183C1P4</accession>
<proteinExistence type="predicted"/>
<reference evidence="2" key="2">
    <citation type="submission" date="2016-06" db="UniProtKB">
        <authorList>
            <consortium name="WormBaseParasite"/>
        </authorList>
    </citation>
    <scope>IDENTIFICATION</scope>
</reference>
<dbReference type="Pfam" id="PF24446">
    <property type="entry name" value="DUF7565"/>
    <property type="match status" value="1"/>
</dbReference>
<protein>
    <submittedName>
        <fullName evidence="2">C2H2-type domain-containing protein</fullName>
    </submittedName>
</protein>
<dbReference type="AlphaFoldDB" id="A0A183C1P4"/>
<name>A0A183C1P4_GLOPA</name>
<organism evidence="1 2">
    <name type="scientific">Globodera pallida</name>
    <name type="common">Potato cyst nematode worm</name>
    <name type="synonym">Heterodera pallida</name>
    <dbReference type="NCBI Taxonomy" id="36090"/>
    <lineage>
        <taxon>Eukaryota</taxon>
        <taxon>Metazoa</taxon>
        <taxon>Ecdysozoa</taxon>
        <taxon>Nematoda</taxon>
        <taxon>Chromadorea</taxon>
        <taxon>Rhabditida</taxon>
        <taxon>Tylenchina</taxon>
        <taxon>Tylenchomorpha</taxon>
        <taxon>Tylenchoidea</taxon>
        <taxon>Heteroderidae</taxon>
        <taxon>Heteroderinae</taxon>
        <taxon>Globodera</taxon>
    </lineage>
</organism>
<dbReference type="InterPro" id="IPR055987">
    <property type="entry name" value="DUF7565"/>
</dbReference>